<dbReference type="Proteomes" id="UP000283095">
    <property type="component" value="Chromosome"/>
</dbReference>
<feature type="compositionally biased region" description="Polar residues" evidence="1">
    <location>
        <begin position="28"/>
        <end position="40"/>
    </location>
</feature>
<dbReference type="KEGG" id="pasa:BAOM_3293"/>
<evidence type="ECO:0000313" key="3">
    <source>
        <dbReference type="Proteomes" id="UP000283095"/>
    </source>
</evidence>
<accession>A0A3T0KTY1</accession>
<sequence>MEKEHLGTYYDESNLSMKRKANDKRLDISSTGYGLESVSNETKKDTLQESRNRTSSREE</sequence>
<protein>
    <submittedName>
        <fullName evidence="2">Uncharacterized protein</fullName>
    </submittedName>
</protein>
<dbReference type="RefSeq" id="WP_127760992.1">
    <property type="nucleotide sequence ID" value="NZ_CP026095.1"/>
</dbReference>
<reference evidence="2 3" key="1">
    <citation type="submission" date="2018-01" db="EMBL/GenBank/DDBJ databases">
        <title>Bacillus asahii Genome sequencing and assembly.</title>
        <authorList>
            <person name="Jiang H."/>
            <person name="Feng Y."/>
            <person name="Zhao F."/>
            <person name="Lin X."/>
        </authorList>
    </citation>
    <scope>NUCLEOTIDE SEQUENCE [LARGE SCALE GENOMIC DNA]</scope>
    <source>
        <strain evidence="2 3">OM18</strain>
    </source>
</reference>
<proteinExistence type="predicted"/>
<feature type="compositionally biased region" description="Basic and acidic residues" evidence="1">
    <location>
        <begin position="41"/>
        <end position="59"/>
    </location>
</feature>
<dbReference type="EMBL" id="CP026095">
    <property type="protein sequence ID" value="AZV43902.1"/>
    <property type="molecule type" value="Genomic_DNA"/>
</dbReference>
<dbReference type="OrthoDB" id="2940701at2"/>
<organism evidence="2 3">
    <name type="scientific">Peribacillus asahii</name>
    <dbReference type="NCBI Taxonomy" id="228899"/>
    <lineage>
        <taxon>Bacteria</taxon>
        <taxon>Bacillati</taxon>
        <taxon>Bacillota</taxon>
        <taxon>Bacilli</taxon>
        <taxon>Bacillales</taxon>
        <taxon>Bacillaceae</taxon>
        <taxon>Peribacillus</taxon>
    </lineage>
</organism>
<name>A0A3T0KTY1_9BACI</name>
<feature type="region of interest" description="Disordered" evidence="1">
    <location>
        <begin position="1"/>
        <end position="59"/>
    </location>
</feature>
<evidence type="ECO:0000313" key="2">
    <source>
        <dbReference type="EMBL" id="AZV43902.1"/>
    </source>
</evidence>
<dbReference type="AlphaFoldDB" id="A0A3T0KTY1"/>
<evidence type="ECO:0000256" key="1">
    <source>
        <dbReference type="SAM" id="MobiDB-lite"/>
    </source>
</evidence>
<gene>
    <name evidence="2" type="ORF">BAOM_3293</name>
</gene>